<evidence type="ECO:0000313" key="1">
    <source>
        <dbReference type="EMBL" id="RXH01847.1"/>
    </source>
</evidence>
<proteinExistence type="predicted"/>
<organism evidence="1 2">
    <name type="scientific">Bradyrhizobium zhanjiangense</name>
    <dbReference type="NCBI Taxonomy" id="1325107"/>
    <lineage>
        <taxon>Bacteria</taxon>
        <taxon>Pseudomonadati</taxon>
        <taxon>Pseudomonadota</taxon>
        <taxon>Alphaproteobacteria</taxon>
        <taxon>Hyphomicrobiales</taxon>
        <taxon>Nitrobacteraceae</taxon>
        <taxon>Bradyrhizobium</taxon>
    </lineage>
</organism>
<protein>
    <submittedName>
        <fullName evidence="1">Uncharacterized protein</fullName>
    </submittedName>
</protein>
<dbReference type="Proteomes" id="UP000290174">
    <property type="component" value="Unassembled WGS sequence"/>
</dbReference>
<dbReference type="EMBL" id="RKMK01000003">
    <property type="protein sequence ID" value="RXH01847.1"/>
    <property type="molecule type" value="Genomic_DNA"/>
</dbReference>
<reference evidence="1 2" key="1">
    <citation type="submission" date="2018-11" db="EMBL/GenBank/DDBJ databases">
        <title>Bradyrhizobium sp. nov., isolated from effective nodules of peanut in China.</title>
        <authorList>
            <person name="Li Y."/>
        </authorList>
    </citation>
    <scope>NUCLEOTIDE SEQUENCE [LARGE SCALE GENOMIC DNA]</scope>
    <source>
        <strain evidence="1 2">CCBAU 51770</strain>
    </source>
</reference>
<sequence>MATTLAICRPPPPPDFRLSSRHCEEPLRRSNPESLRGTSLDCFASLAMTMESYQPSTGSVTTS</sequence>
<name>A0A4Q0QXK8_9BRAD</name>
<accession>A0A4Q0QXK8</accession>
<evidence type="ECO:0000313" key="2">
    <source>
        <dbReference type="Proteomes" id="UP000290174"/>
    </source>
</evidence>
<dbReference type="AlphaFoldDB" id="A0A4Q0QXK8"/>
<gene>
    <name evidence="1" type="ORF">EAS61_05200</name>
</gene>
<comment type="caution">
    <text evidence="1">The sequence shown here is derived from an EMBL/GenBank/DDBJ whole genome shotgun (WGS) entry which is preliminary data.</text>
</comment>